<evidence type="ECO:0000259" key="4">
    <source>
        <dbReference type="Pfam" id="PF00535"/>
    </source>
</evidence>
<evidence type="ECO:0000313" key="6">
    <source>
        <dbReference type="EMBL" id="KKI63051.1"/>
    </source>
</evidence>
<proteinExistence type="inferred from homology"/>
<dbReference type="PANTHER" id="PTHR22916:SF51">
    <property type="entry name" value="GLYCOSYLTRANSFERASE EPSH-RELATED"/>
    <property type="match status" value="1"/>
</dbReference>
<keyword evidence="2" id="KW-0328">Glycosyltransferase</keyword>
<dbReference type="Gene3D" id="3.90.550.10">
    <property type="entry name" value="Spore Coat Polysaccharide Biosynthesis Protein SpsA, Chain A"/>
    <property type="match status" value="1"/>
</dbReference>
<dbReference type="PANTHER" id="PTHR22916">
    <property type="entry name" value="GLYCOSYLTRANSFERASE"/>
    <property type="match status" value="1"/>
</dbReference>
<comment type="similarity">
    <text evidence="1">Belongs to the glycosyltransferase 2 family.</text>
</comment>
<feature type="domain" description="DUF5776" evidence="5">
    <location>
        <begin position="478"/>
        <end position="543"/>
    </location>
</feature>
<dbReference type="GO" id="GO:0016757">
    <property type="term" value="F:glycosyltransferase activity"/>
    <property type="evidence" value="ECO:0007669"/>
    <property type="project" value="UniProtKB-KW"/>
</dbReference>
<organism evidence="6 7">
    <name type="scientific">Staphylococcus cohnii subsp. cohnii</name>
    <dbReference type="NCBI Taxonomy" id="74704"/>
    <lineage>
        <taxon>Bacteria</taxon>
        <taxon>Bacillati</taxon>
        <taxon>Bacillota</taxon>
        <taxon>Bacilli</taxon>
        <taxon>Bacillales</taxon>
        <taxon>Staphylococcaceae</taxon>
        <taxon>Staphylococcus</taxon>
        <taxon>Staphylococcus cohnii species complex</taxon>
    </lineage>
</organism>
<reference evidence="6 7" key="1">
    <citation type="submission" date="2015-03" db="EMBL/GenBank/DDBJ databases">
        <title>Genome Assembly of Staphylococcus cohnii subsp. cohnii strain G22B2.</title>
        <authorList>
            <person name="Nair G."/>
            <person name="Kaur G."/>
            <person name="Khatri I."/>
            <person name="Singh N.K."/>
            <person name="Sathyabama S."/>
            <person name="Maurya S.K."/>
            <person name="Subramanian S."/>
            <person name="Agrewala J.N."/>
            <person name="Mayilraj S."/>
        </authorList>
    </citation>
    <scope>NUCLEOTIDE SEQUENCE [LARGE SCALE GENOMIC DNA]</scope>
    <source>
        <strain evidence="6 7">G22B2</strain>
    </source>
</reference>
<evidence type="ECO:0000259" key="5">
    <source>
        <dbReference type="Pfam" id="PF19087"/>
    </source>
</evidence>
<dbReference type="InterPro" id="IPR029044">
    <property type="entry name" value="Nucleotide-diphossugar_trans"/>
</dbReference>
<comment type="caution">
    <text evidence="6">The sequence shown here is derived from an EMBL/GenBank/DDBJ whole genome shotgun (WGS) entry which is preliminary data.</text>
</comment>
<evidence type="ECO:0000256" key="1">
    <source>
        <dbReference type="ARBA" id="ARBA00006739"/>
    </source>
</evidence>
<dbReference type="Proteomes" id="UP000034455">
    <property type="component" value="Unassembled WGS sequence"/>
</dbReference>
<dbReference type="PATRIC" id="fig|74704.6.peg.1189"/>
<dbReference type="RefSeq" id="WP_019469209.1">
    <property type="nucleotide sequence ID" value="NZ_LAKJ01000019.1"/>
</dbReference>
<accession>A0A0M2NTK5</accession>
<dbReference type="Pfam" id="PF00535">
    <property type="entry name" value="Glycos_transf_2"/>
    <property type="match status" value="1"/>
</dbReference>
<dbReference type="CDD" id="cd00761">
    <property type="entry name" value="Glyco_tranf_GTA_type"/>
    <property type="match status" value="1"/>
</dbReference>
<dbReference type="InterPro" id="IPR001173">
    <property type="entry name" value="Glyco_trans_2-like"/>
</dbReference>
<evidence type="ECO:0000256" key="3">
    <source>
        <dbReference type="ARBA" id="ARBA00022679"/>
    </source>
</evidence>
<dbReference type="SUPFAM" id="SSF53448">
    <property type="entry name" value="Nucleotide-diphospho-sugar transferases"/>
    <property type="match status" value="1"/>
</dbReference>
<dbReference type="AlphaFoldDB" id="A0A0M2NTK5"/>
<feature type="domain" description="DUF5776" evidence="5">
    <location>
        <begin position="554"/>
        <end position="620"/>
    </location>
</feature>
<evidence type="ECO:0000256" key="2">
    <source>
        <dbReference type="ARBA" id="ARBA00022676"/>
    </source>
</evidence>
<sequence>MNKLVSVIISVYNKEPFLKKCIESLINLNMEHSKLEAIFVDDCSTDRSVAMIEGYASQYDFIKLIQLPTNTGSPSEPRNIGIKEAKGKYIALLDADDWLDTEGFPRFMEKVNADDAELGLGQTFRHTNKSITYHARFTAYKDASNLMPQDIEKIFRAVGPPGKVFKRDIVINNQIQFEHMKFGEDKLFFIDLISKIQNITMSTIPAYHVNRYDENQSLVKETSVVDKAYLNVNITKRICNMDISESLKKMMLSRMVEVDFFRRLLHTKTFLKSDDKQTFYAIFDEVEHILNESGYHMKEFINNKKFIAMYTLYHQEDKEPFLNLTEALVYGYWHYYINKDAIYMEIDGNYDVLEPTPVRCYPVYEGTQMLNGELYEVIKVLKPENIQINGVKLVEINNSANAYHVDYMYKDKNIYIHQQQFKQAKEIDVNLGVEFGEMNDIALVYASYPSNNEIYKMKRQSFKLEFVNKLREKYKGKYFLTASEPLMTLKKTNVYRDIEFKEQIVSLNPGTKVVPTDVQFTSNGTPRLILEDGSVITANKDFVTQINMDDHHKYITEVPREVKIKKVCKLYNSRTFKNEPLETLKVGDTINIANIAYTNKSTPRLVTQEGNYLTANKDFIEVISK</sequence>
<name>A0A0M2NTK5_STACC</name>
<dbReference type="InterPro" id="IPR044081">
    <property type="entry name" value="DUF5776"/>
</dbReference>
<evidence type="ECO:0000313" key="7">
    <source>
        <dbReference type="Proteomes" id="UP000034455"/>
    </source>
</evidence>
<dbReference type="EMBL" id="LAKJ01000019">
    <property type="protein sequence ID" value="KKI63051.1"/>
    <property type="molecule type" value="Genomic_DNA"/>
</dbReference>
<feature type="domain" description="Glycosyltransferase 2-like" evidence="4">
    <location>
        <begin position="6"/>
        <end position="136"/>
    </location>
</feature>
<protein>
    <submittedName>
        <fullName evidence="6">Glycosyl transferase, group 2 family protein</fullName>
    </submittedName>
</protein>
<keyword evidence="3 6" id="KW-0808">Transferase</keyword>
<dbReference type="Pfam" id="PF19087">
    <property type="entry name" value="DUF5776"/>
    <property type="match status" value="2"/>
</dbReference>
<gene>
    <name evidence="6" type="ORF">UF66_1157</name>
</gene>